<gene>
    <name evidence="3" type="ORF">OMP39_07100</name>
</gene>
<sequence>MRQLKDDLTASLIVMAVLGAVTAVMLLLQAHQVVHSFDLVRDTNAIAGQPPWFGAISNLGILSWAVAAAWYWFAYALARPLAPPALLRCLWLGGSYSAFACLDDLFMIHEHAGQLGLQSGEKVVFGLHALWLVVFVASTLPRIRNYRWLFLGLSLAFFGGSTLVDLAGMKLAPGMDHRDVVLVEEVQKLAGIVFWTLFAMTTSRDAVLILLRRATLHGDPAREGRGIQATSPALPGSRRQSGVSLMESLTDTPRVAPTYSSSDQPLAPERGAHARLD</sequence>
<evidence type="ECO:0000256" key="1">
    <source>
        <dbReference type="SAM" id="MobiDB-lite"/>
    </source>
</evidence>
<feature type="transmembrane region" description="Helical" evidence="2">
    <location>
        <begin position="85"/>
        <end position="108"/>
    </location>
</feature>
<feature type="transmembrane region" description="Helical" evidence="2">
    <location>
        <begin position="12"/>
        <end position="32"/>
    </location>
</feature>
<protein>
    <recommendedName>
        <fullName evidence="5">DUF998 domain-containing protein</fullName>
    </recommendedName>
</protein>
<feature type="compositionally biased region" description="Polar residues" evidence="1">
    <location>
        <begin position="238"/>
        <end position="251"/>
    </location>
</feature>
<feature type="transmembrane region" description="Helical" evidence="2">
    <location>
        <begin position="189"/>
        <end position="211"/>
    </location>
</feature>
<accession>A0ABY6MWD3</accession>
<dbReference type="Proteomes" id="UP001163266">
    <property type="component" value="Chromosome"/>
</dbReference>
<dbReference type="EMBL" id="CP110257">
    <property type="protein sequence ID" value="UZD56325.1"/>
    <property type="molecule type" value="Genomic_DNA"/>
</dbReference>
<evidence type="ECO:0000256" key="2">
    <source>
        <dbReference type="SAM" id="Phobius"/>
    </source>
</evidence>
<reference evidence="3" key="1">
    <citation type="submission" date="2022-10" db="EMBL/GenBank/DDBJ databases">
        <title>Complete genome sequence of Schlegelella aquatica LMG 23380.</title>
        <authorList>
            <person name="Musilova J."/>
            <person name="Kourilova X."/>
            <person name="Bezdicek M."/>
            <person name="Hermankova K."/>
            <person name="Obruca S."/>
            <person name="Sedlar K."/>
        </authorList>
    </citation>
    <scope>NUCLEOTIDE SEQUENCE</scope>
    <source>
        <strain evidence="3">LMG 23380</strain>
    </source>
</reference>
<feature type="transmembrane region" description="Helical" evidence="2">
    <location>
        <begin position="123"/>
        <end position="141"/>
    </location>
</feature>
<feature type="region of interest" description="Disordered" evidence="1">
    <location>
        <begin position="221"/>
        <end position="277"/>
    </location>
</feature>
<dbReference type="RefSeq" id="WP_264894283.1">
    <property type="nucleotide sequence ID" value="NZ_CP110257.1"/>
</dbReference>
<keyword evidence="2" id="KW-1133">Transmembrane helix</keyword>
<keyword evidence="4" id="KW-1185">Reference proteome</keyword>
<evidence type="ECO:0008006" key="5">
    <source>
        <dbReference type="Google" id="ProtNLM"/>
    </source>
</evidence>
<name>A0ABY6MWD3_9BURK</name>
<evidence type="ECO:0000313" key="4">
    <source>
        <dbReference type="Proteomes" id="UP001163266"/>
    </source>
</evidence>
<organism evidence="3 4">
    <name type="scientific">Caldimonas aquatica</name>
    <dbReference type="NCBI Taxonomy" id="376175"/>
    <lineage>
        <taxon>Bacteria</taxon>
        <taxon>Pseudomonadati</taxon>
        <taxon>Pseudomonadota</taxon>
        <taxon>Betaproteobacteria</taxon>
        <taxon>Burkholderiales</taxon>
        <taxon>Sphaerotilaceae</taxon>
        <taxon>Caldimonas</taxon>
    </lineage>
</organism>
<keyword evidence="2" id="KW-0812">Transmembrane</keyword>
<evidence type="ECO:0000313" key="3">
    <source>
        <dbReference type="EMBL" id="UZD56325.1"/>
    </source>
</evidence>
<keyword evidence="2" id="KW-0472">Membrane</keyword>
<feature type="transmembrane region" description="Helical" evidence="2">
    <location>
        <begin position="148"/>
        <end position="169"/>
    </location>
</feature>
<feature type="transmembrane region" description="Helical" evidence="2">
    <location>
        <begin position="52"/>
        <end position="73"/>
    </location>
</feature>
<proteinExistence type="predicted"/>